<feature type="region of interest" description="Disordered" evidence="7">
    <location>
        <begin position="440"/>
        <end position="482"/>
    </location>
</feature>
<dbReference type="EMBL" id="DF142886">
    <property type="protein sequence ID" value="GAA40653.2"/>
    <property type="molecule type" value="Genomic_DNA"/>
</dbReference>
<feature type="compositionally biased region" description="Basic and acidic residues" evidence="7">
    <location>
        <begin position="545"/>
        <end position="568"/>
    </location>
</feature>
<feature type="region of interest" description="Disordered" evidence="7">
    <location>
        <begin position="502"/>
        <end position="575"/>
    </location>
</feature>
<dbReference type="Pfam" id="PF15811">
    <property type="entry name" value="SVIP"/>
    <property type="match status" value="2"/>
</dbReference>
<feature type="domain" description="SET" evidence="8">
    <location>
        <begin position="2"/>
        <end position="369"/>
    </location>
</feature>
<dbReference type="InterPro" id="IPR001214">
    <property type="entry name" value="SET_dom"/>
</dbReference>
<keyword evidence="1" id="KW-0489">Methyltransferase</keyword>
<dbReference type="GO" id="GO:0032259">
    <property type="term" value="P:methylation"/>
    <property type="evidence" value="ECO:0007669"/>
    <property type="project" value="UniProtKB-KW"/>
</dbReference>
<sequence>MNPTKVVDFGPCRGRGIVAARGIQAGETLFTEAPLLCCQFSWNRLYGYQACDHCLCPLESAQANARRLTGRPDLILPQPECGSLVSTVRLTHCPQCGVAYCTPECMQSAADTYHAVICPKDPQLPADHPFTRLDELWRQLHYPPESSTIFLLVRIVGACLSASVFQSTHSIRIVSILQTFVCCTTETNLSNGVEHAVVSYKLLLPDFTQSLQQLHTAFCDVLHYLVRRLLPCPTEDECLRCMQQARVDRLLNLENFRTALCMLSRNGQGIATSAFSLWAREIDQLINGTGDEQQVSGLNALLADIYESMDNHVGSFLDNEGVGLYEYQSLINHSCEPNAAVHFSGANNCLSVITSEPIREGEEVTICYLDECQQSRSRHSRRKILSSNYLFWCDCAKCNREKLPDGARCAAICPCFGGSTGDEEQPRDTHQLEDVEVRRQRQAEAAERRLASTQARGLADPEGVKRKQERAREQEKMSVEHKADTGLRWQRCAAICPCFGGSTGDEEQPRDTHQLEDVEVRRQRQAEAAERRLASTQARGLADPEGVKRKQERAREQEKMSVEHKADTGLRWQVG</sequence>
<keyword evidence="6" id="KW-0449">Lipoprotein</keyword>
<organism evidence="9 10">
    <name type="scientific">Clonorchis sinensis</name>
    <name type="common">Chinese liver fluke</name>
    <dbReference type="NCBI Taxonomy" id="79923"/>
    <lineage>
        <taxon>Eukaryota</taxon>
        <taxon>Metazoa</taxon>
        <taxon>Spiralia</taxon>
        <taxon>Lophotrochozoa</taxon>
        <taxon>Platyhelminthes</taxon>
        <taxon>Trematoda</taxon>
        <taxon>Digenea</taxon>
        <taxon>Opisthorchiida</taxon>
        <taxon>Opisthorchiata</taxon>
        <taxon>Opisthorchiidae</taxon>
        <taxon>Clonorchis</taxon>
    </lineage>
</organism>
<keyword evidence="10" id="KW-1185">Reference proteome</keyword>
<dbReference type="InterPro" id="IPR046341">
    <property type="entry name" value="SET_dom_sf"/>
</dbReference>
<dbReference type="Pfam" id="PF00856">
    <property type="entry name" value="SET"/>
    <property type="match status" value="1"/>
</dbReference>
<dbReference type="PANTHER" id="PTHR46402:SF2">
    <property type="entry name" value="HISTONE-LYSINE N-TRIMETHYLTRANSFERASE SMYD5"/>
    <property type="match status" value="1"/>
</dbReference>
<accession>H2KP92</accession>
<dbReference type="GO" id="GO:0042799">
    <property type="term" value="F:histone H4K20 methyltransferase activity"/>
    <property type="evidence" value="ECO:0007669"/>
    <property type="project" value="TreeGrafter"/>
</dbReference>
<reference evidence="9" key="1">
    <citation type="journal article" date="2011" name="Genome Biol.">
        <title>The draft genome of the carcinogenic human liver fluke Clonorchis sinensis.</title>
        <authorList>
            <person name="Wang X."/>
            <person name="Chen W."/>
            <person name="Huang Y."/>
            <person name="Sun J."/>
            <person name="Men J."/>
            <person name="Liu H."/>
            <person name="Luo F."/>
            <person name="Guo L."/>
            <person name="Lv X."/>
            <person name="Deng C."/>
            <person name="Zhou C."/>
            <person name="Fan Y."/>
            <person name="Li X."/>
            <person name="Huang L."/>
            <person name="Hu Y."/>
            <person name="Liang C."/>
            <person name="Hu X."/>
            <person name="Xu J."/>
            <person name="Yu X."/>
        </authorList>
    </citation>
    <scope>NUCLEOTIDE SEQUENCE [LARGE SCALE GENOMIC DNA]</scope>
    <source>
        <strain evidence="9">Henan</strain>
    </source>
</reference>
<evidence type="ECO:0000256" key="6">
    <source>
        <dbReference type="ARBA" id="ARBA00023288"/>
    </source>
</evidence>
<dbReference type="SUPFAM" id="SSF82199">
    <property type="entry name" value="SET domain"/>
    <property type="match status" value="1"/>
</dbReference>
<evidence type="ECO:0000256" key="1">
    <source>
        <dbReference type="ARBA" id="ARBA00022603"/>
    </source>
</evidence>
<dbReference type="AlphaFoldDB" id="H2KP92"/>
<dbReference type="Proteomes" id="UP000008909">
    <property type="component" value="Unassembled WGS sequence"/>
</dbReference>
<dbReference type="SMART" id="SM00317">
    <property type="entry name" value="SET"/>
    <property type="match status" value="1"/>
</dbReference>
<feature type="compositionally biased region" description="Basic and acidic residues" evidence="7">
    <location>
        <begin position="440"/>
        <end position="450"/>
    </location>
</feature>
<dbReference type="InterPro" id="IPR031632">
    <property type="entry name" value="SVIP"/>
</dbReference>
<keyword evidence="3" id="KW-0949">S-adenosyl-L-methionine</keyword>
<dbReference type="GO" id="GO:0045814">
    <property type="term" value="P:negative regulation of gene expression, epigenetic"/>
    <property type="evidence" value="ECO:0007669"/>
    <property type="project" value="TreeGrafter"/>
</dbReference>
<keyword evidence="4" id="KW-0519">Myristate</keyword>
<dbReference type="PANTHER" id="PTHR46402">
    <property type="entry name" value="SET AND MYND DOMAIN-CONTAINING PROTEIN 5"/>
    <property type="match status" value="1"/>
</dbReference>
<protein>
    <submittedName>
        <fullName evidence="9">SET and MYND domain-containing protein 5</fullName>
    </submittedName>
</protein>
<evidence type="ECO:0000256" key="3">
    <source>
        <dbReference type="ARBA" id="ARBA00022691"/>
    </source>
</evidence>
<evidence type="ECO:0000256" key="5">
    <source>
        <dbReference type="ARBA" id="ARBA00023139"/>
    </source>
</evidence>
<proteinExistence type="predicted"/>
<evidence type="ECO:0000259" key="8">
    <source>
        <dbReference type="PROSITE" id="PS50280"/>
    </source>
</evidence>
<evidence type="ECO:0000256" key="7">
    <source>
        <dbReference type="SAM" id="MobiDB-lite"/>
    </source>
</evidence>
<gene>
    <name evidence="9" type="ORF">CLF_101545</name>
</gene>
<keyword evidence="2" id="KW-0808">Transferase</keyword>
<evidence type="ECO:0000313" key="9">
    <source>
        <dbReference type="EMBL" id="GAA40653.2"/>
    </source>
</evidence>
<name>H2KP92_CLOSI</name>
<reference key="2">
    <citation type="submission" date="2011-10" db="EMBL/GenBank/DDBJ databases">
        <title>The genome and transcriptome sequence of Clonorchis sinensis provide insights into the carcinogenic liver fluke.</title>
        <authorList>
            <person name="Wang X."/>
            <person name="Huang Y."/>
            <person name="Chen W."/>
            <person name="Liu H."/>
            <person name="Guo L."/>
            <person name="Chen Y."/>
            <person name="Luo F."/>
            <person name="Zhou W."/>
            <person name="Sun J."/>
            <person name="Mao Q."/>
            <person name="Liang P."/>
            <person name="Zhou C."/>
            <person name="Tian Y."/>
            <person name="Men J."/>
            <person name="Lv X."/>
            <person name="Huang L."/>
            <person name="Zhou J."/>
            <person name="Hu Y."/>
            <person name="Li R."/>
            <person name="Zhang F."/>
            <person name="Lei H."/>
            <person name="Li X."/>
            <person name="Hu X."/>
            <person name="Liang C."/>
            <person name="Xu J."/>
            <person name="Wu Z."/>
            <person name="Yu X."/>
        </authorList>
    </citation>
    <scope>NUCLEOTIDE SEQUENCE</scope>
    <source>
        <strain>Henan</strain>
    </source>
</reference>
<evidence type="ECO:0000256" key="4">
    <source>
        <dbReference type="ARBA" id="ARBA00022707"/>
    </source>
</evidence>
<evidence type="ECO:0000256" key="2">
    <source>
        <dbReference type="ARBA" id="ARBA00022679"/>
    </source>
</evidence>
<dbReference type="Gene3D" id="2.170.270.10">
    <property type="entry name" value="SET domain"/>
    <property type="match status" value="1"/>
</dbReference>
<keyword evidence="5" id="KW-0564">Palmitate</keyword>
<evidence type="ECO:0000313" key="10">
    <source>
        <dbReference type="Proteomes" id="UP000008909"/>
    </source>
</evidence>
<dbReference type="PROSITE" id="PS50280">
    <property type="entry name" value="SET"/>
    <property type="match status" value="1"/>
</dbReference>
<feature type="compositionally biased region" description="Basic and acidic residues" evidence="7">
    <location>
        <begin position="462"/>
        <end position="482"/>
    </location>
</feature>
<feature type="compositionally biased region" description="Basic and acidic residues" evidence="7">
    <location>
        <begin position="507"/>
        <end position="533"/>
    </location>
</feature>